<accession>A0A0N4TGV0</accession>
<reference evidence="3" key="1">
    <citation type="submission" date="2017-02" db="UniProtKB">
        <authorList>
            <consortium name="WormBaseParasite"/>
        </authorList>
    </citation>
    <scope>IDENTIFICATION</scope>
</reference>
<protein>
    <submittedName>
        <fullName evidence="3">Secreted protein</fullName>
    </submittedName>
</protein>
<evidence type="ECO:0000313" key="3">
    <source>
        <dbReference type="WBParaSite" id="BPAG_0000743801-mRNA-1"/>
    </source>
</evidence>
<evidence type="ECO:0000313" key="2">
    <source>
        <dbReference type="Proteomes" id="UP000278627"/>
    </source>
</evidence>
<dbReference type="AlphaFoldDB" id="A0A0N4TGV0"/>
<reference evidence="1 2" key="2">
    <citation type="submission" date="2018-11" db="EMBL/GenBank/DDBJ databases">
        <authorList>
            <consortium name="Pathogen Informatics"/>
        </authorList>
    </citation>
    <scope>NUCLEOTIDE SEQUENCE [LARGE SCALE GENOMIC DNA]</scope>
</reference>
<dbReference type="Proteomes" id="UP000278627">
    <property type="component" value="Unassembled WGS sequence"/>
</dbReference>
<sequence>MLLHACMCMHMHADFTCIIILSSHLQISFCIHSFLLKLVTVEGFIITNQKQQVQRQVSTKVTTAGATHQQCIIPVTSSHQTVCAKSISQGLCMLSFYHKSNCILLSDKDNVTFLSYNYSDDIYVEYSSNEKRDYLF</sequence>
<proteinExistence type="predicted"/>
<name>A0A0N4TGV0_BRUPA</name>
<organism evidence="3">
    <name type="scientific">Brugia pahangi</name>
    <name type="common">Filarial nematode worm</name>
    <dbReference type="NCBI Taxonomy" id="6280"/>
    <lineage>
        <taxon>Eukaryota</taxon>
        <taxon>Metazoa</taxon>
        <taxon>Ecdysozoa</taxon>
        <taxon>Nematoda</taxon>
        <taxon>Chromadorea</taxon>
        <taxon>Rhabditida</taxon>
        <taxon>Spirurina</taxon>
        <taxon>Spiruromorpha</taxon>
        <taxon>Filarioidea</taxon>
        <taxon>Onchocercidae</taxon>
        <taxon>Brugia</taxon>
    </lineage>
</organism>
<dbReference type="EMBL" id="UZAD01008346">
    <property type="protein sequence ID" value="VDN88590.1"/>
    <property type="molecule type" value="Genomic_DNA"/>
</dbReference>
<dbReference type="WBParaSite" id="BPAG_0000743801-mRNA-1">
    <property type="protein sequence ID" value="BPAG_0000743801-mRNA-1"/>
    <property type="gene ID" value="BPAG_0000743801"/>
</dbReference>
<evidence type="ECO:0000313" key="1">
    <source>
        <dbReference type="EMBL" id="VDN88590.1"/>
    </source>
</evidence>
<keyword evidence="2" id="KW-1185">Reference proteome</keyword>
<gene>
    <name evidence="1" type="ORF">BPAG_LOCUS7404</name>
</gene>